<keyword evidence="3" id="KW-0540">Nuclease</keyword>
<evidence type="ECO:0000313" key="4">
    <source>
        <dbReference type="Proteomes" id="UP000224056"/>
    </source>
</evidence>
<feature type="transmembrane region" description="Helical" evidence="1">
    <location>
        <begin position="60"/>
        <end position="78"/>
    </location>
</feature>
<feature type="transmembrane region" description="Helical" evidence="1">
    <location>
        <begin position="118"/>
        <end position="136"/>
    </location>
</feature>
<dbReference type="InterPro" id="IPR036691">
    <property type="entry name" value="Endo/exonu/phosph_ase_sf"/>
</dbReference>
<dbReference type="InterPro" id="IPR005135">
    <property type="entry name" value="Endo/exonuclease/phosphatase"/>
</dbReference>
<organism evidence="3 4">
    <name type="scientific">Bifidobacterium asteroides DSM 20089</name>
    <dbReference type="NCBI Taxonomy" id="1437594"/>
    <lineage>
        <taxon>Bacteria</taxon>
        <taxon>Bacillati</taxon>
        <taxon>Actinomycetota</taxon>
        <taxon>Actinomycetes</taxon>
        <taxon>Bifidobacteriales</taxon>
        <taxon>Bifidobacteriaceae</taxon>
        <taxon>Bifidobacterium</taxon>
    </lineage>
</organism>
<gene>
    <name evidence="3" type="ORF">BA20089_01610</name>
</gene>
<sequence length="388" mass="43032">MVPCSSWGSQPLIPARYTVMVYNCSTAELTVHSSEGDQVGDDLLEETMAKFRQSFLVKHVFGWTARLLALISLLALAVRACPAWLSSIPYLPDLAALTPWFILLGLLALILALMASRWFTALVLIAALALNVYWQYPFYQEGSELNGQADQLMALEHPDRYDDVARVMTLNVYKGQADADQVVKTVSDNRVEVLALQEVSNDFVDRLHKAGIDRYLPHEQLSTSSKEYGNGLWTAAPMQSPSRDDVGSRSSMMPAASIDFGRGQTSVRFVSVHTTSPQPGSWNAWRRSVSDLGKLRKHEHTRYVLMGDFNATYDHAVFRDMLGERFSDGARQAGHGMSMTWPANRAPLPRLVAIDHVVVDRDIRANRIQTIPISGSDHAALLGTVMVG</sequence>
<dbReference type="Gene3D" id="3.60.10.10">
    <property type="entry name" value="Endonuclease/exonuclease/phosphatase"/>
    <property type="match status" value="1"/>
</dbReference>
<dbReference type="GO" id="GO:0004519">
    <property type="term" value="F:endonuclease activity"/>
    <property type="evidence" value="ECO:0007669"/>
    <property type="project" value="UniProtKB-KW"/>
</dbReference>
<feature type="transmembrane region" description="Helical" evidence="1">
    <location>
        <begin position="90"/>
        <end position="111"/>
    </location>
</feature>
<dbReference type="AlphaFoldDB" id="A0AAD0AA61"/>
<dbReference type="SUPFAM" id="SSF56219">
    <property type="entry name" value="DNase I-like"/>
    <property type="match status" value="1"/>
</dbReference>
<keyword evidence="3" id="KW-0378">Hydrolase</keyword>
<keyword evidence="1" id="KW-0472">Membrane</keyword>
<keyword evidence="3" id="KW-0255">Endonuclease</keyword>
<dbReference type="Pfam" id="PF03372">
    <property type="entry name" value="Exo_endo_phos"/>
    <property type="match status" value="1"/>
</dbReference>
<protein>
    <submittedName>
        <fullName evidence="3">Endonuclease</fullName>
    </submittedName>
</protein>
<evidence type="ECO:0000313" key="3">
    <source>
        <dbReference type="EMBL" id="ATO41010.1"/>
    </source>
</evidence>
<dbReference type="Proteomes" id="UP000224056">
    <property type="component" value="Chromosome"/>
</dbReference>
<evidence type="ECO:0000256" key="1">
    <source>
        <dbReference type="SAM" id="Phobius"/>
    </source>
</evidence>
<name>A0AAD0AA61_9BIFI</name>
<keyword evidence="1" id="KW-1133">Transmembrane helix</keyword>
<accession>A0AAD0AA61</accession>
<dbReference type="EMBL" id="CP017696">
    <property type="protein sequence ID" value="ATO41010.1"/>
    <property type="molecule type" value="Genomic_DNA"/>
</dbReference>
<proteinExistence type="predicted"/>
<reference evidence="3 4" key="1">
    <citation type="submission" date="2016-10" db="EMBL/GenBank/DDBJ databases">
        <title>The whole genome sequencing and assembly of B. asteroides DSM 20089 strain.</title>
        <authorList>
            <person name="Lee Y.-J."/>
            <person name="Park M.-K."/>
            <person name="Yi H."/>
            <person name="Bahn Y.-S."/>
            <person name="Kim J.F."/>
            <person name="Lee D.-W."/>
        </authorList>
    </citation>
    <scope>NUCLEOTIDE SEQUENCE [LARGE SCALE GENOMIC DNA]</scope>
    <source>
        <strain evidence="3 4">DSM 20089</strain>
    </source>
</reference>
<keyword evidence="1" id="KW-0812">Transmembrane</keyword>
<feature type="domain" description="Endonuclease/exonuclease/phosphatase" evidence="2">
    <location>
        <begin position="168"/>
        <end position="378"/>
    </location>
</feature>
<evidence type="ECO:0000259" key="2">
    <source>
        <dbReference type="Pfam" id="PF03372"/>
    </source>
</evidence>